<dbReference type="Pfam" id="PF00646">
    <property type="entry name" value="F-box"/>
    <property type="match status" value="1"/>
</dbReference>
<dbReference type="SMART" id="SM00256">
    <property type="entry name" value="FBOX"/>
    <property type="match status" value="1"/>
</dbReference>
<dbReference type="InterPro" id="IPR036047">
    <property type="entry name" value="F-box-like_dom_sf"/>
</dbReference>
<dbReference type="Proteomes" id="UP001305779">
    <property type="component" value="Unassembled WGS sequence"/>
</dbReference>
<accession>A0ABR0EGS5</accession>
<feature type="domain" description="F-box" evidence="1">
    <location>
        <begin position="45"/>
        <end position="84"/>
    </location>
</feature>
<comment type="caution">
    <text evidence="2">The sequence shown here is derived from an EMBL/GenBank/DDBJ whole genome shotgun (WGS) entry which is preliminary data.</text>
</comment>
<evidence type="ECO:0000259" key="1">
    <source>
        <dbReference type="SMART" id="SM00256"/>
    </source>
</evidence>
<dbReference type="SUPFAM" id="SSF81383">
    <property type="entry name" value="F-box domain"/>
    <property type="match status" value="1"/>
</dbReference>
<keyword evidence="3" id="KW-1185">Reference proteome</keyword>
<protein>
    <recommendedName>
        <fullName evidence="1">F-box domain-containing protein</fullName>
    </recommendedName>
</protein>
<organism evidence="2 3">
    <name type="scientific">Zasmidium cellare</name>
    <name type="common">Wine cellar mold</name>
    <name type="synonym">Racodium cellare</name>
    <dbReference type="NCBI Taxonomy" id="395010"/>
    <lineage>
        <taxon>Eukaryota</taxon>
        <taxon>Fungi</taxon>
        <taxon>Dikarya</taxon>
        <taxon>Ascomycota</taxon>
        <taxon>Pezizomycotina</taxon>
        <taxon>Dothideomycetes</taxon>
        <taxon>Dothideomycetidae</taxon>
        <taxon>Mycosphaerellales</taxon>
        <taxon>Mycosphaerellaceae</taxon>
        <taxon>Zasmidium</taxon>
    </lineage>
</organism>
<evidence type="ECO:0000313" key="2">
    <source>
        <dbReference type="EMBL" id="KAK4500704.1"/>
    </source>
</evidence>
<evidence type="ECO:0000313" key="3">
    <source>
        <dbReference type="Proteomes" id="UP001305779"/>
    </source>
</evidence>
<reference evidence="2 3" key="1">
    <citation type="journal article" date="2023" name="G3 (Bethesda)">
        <title>A chromosome-level genome assembly of Zasmidium syzygii isolated from banana leaves.</title>
        <authorList>
            <person name="van Westerhoven A.C."/>
            <person name="Mehrabi R."/>
            <person name="Talebi R."/>
            <person name="Steentjes M.B.F."/>
            <person name="Corcolon B."/>
            <person name="Chong P.A."/>
            <person name="Kema G.H.J."/>
            <person name="Seidl M.F."/>
        </authorList>
    </citation>
    <scope>NUCLEOTIDE SEQUENCE [LARGE SCALE GENOMIC DNA]</scope>
    <source>
        <strain evidence="2 3">P124</strain>
    </source>
</reference>
<dbReference type="CDD" id="cd09917">
    <property type="entry name" value="F-box_SF"/>
    <property type="match status" value="1"/>
</dbReference>
<proteinExistence type="predicted"/>
<sequence length="209" mass="23955">MAGIIRQRTAQRMPQRLPEYGYETIALPPPKDASNFNKCHEVLATPELLEMILAQLPPADIIRSRRTNKQFRDAIDSSIPLKKRLFLLPSVEMDIQYPLCNPLLLHQMNHGYGLMGLVINPTIPLHPNDLRLSMQLSEKVQTSITVRFRLAKRDYQSGGLYYERSKIVEVQAGPDGTVRYAEVERMGRELMAARGEGWEVDYCRTEVFI</sequence>
<gene>
    <name evidence="2" type="ORF">PRZ48_008893</name>
</gene>
<dbReference type="InterPro" id="IPR001810">
    <property type="entry name" value="F-box_dom"/>
</dbReference>
<dbReference type="EMBL" id="JAXOVC010000006">
    <property type="protein sequence ID" value="KAK4500704.1"/>
    <property type="molecule type" value="Genomic_DNA"/>
</dbReference>
<name>A0ABR0EGS5_ZASCE</name>